<feature type="compositionally biased region" description="Basic and acidic residues" evidence="7">
    <location>
        <begin position="78"/>
        <end position="107"/>
    </location>
</feature>
<dbReference type="GO" id="GO:0003677">
    <property type="term" value="F:DNA binding"/>
    <property type="evidence" value="ECO:0007669"/>
    <property type="project" value="UniProtKB-UniRule"/>
</dbReference>
<comment type="caution">
    <text evidence="8">The sequence shown here is derived from an EMBL/GenBank/DDBJ whole genome shotgun (WGS) entry which is preliminary data.</text>
</comment>
<accession>A0A822VBB0</accession>
<evidence type="ECO:0000256" key="7">
    <source>
        <dbReference type="SAM" id="MobiDB-lite"/>
    </source>
</evidence>
<comment type="function">
    <text evidence="1 6">Required for the transposition of the insertion element.</text>
</comment>
<dbReference type="GO" id="GO:0006313">
    <property type="term" value="P:DNA transposition"/>
    <property type="evidence" value="ECO:0007669"/>
    <property type="project" value="UniProtKB-UniRule"/>
</dbReference>
<dbReference type="EMBL" id="FCNL01000042">
    <property type="protein sequence ID" value="CVI25205.1"/>
    <property type="molecule type" value="Genomic_DNA"/>
</dbReference>
<gene>
    <name evidence="8" type="ORF">AGR4A_pAt30020</name>
</gene>
<dbReference type="PANTHER" id="PTHR33217">
    <property type="entry name" value="TRANSPOSASE FOR INSERTION SEQUENCE ELEMENT IS1081"/>
    <property type="match status" value="1"/>
</dbReference>
<evidence type="ECO:0000256" key="1">
    <source>
        <dbReference type="ARBA" id="ARBA00002190"/>
    </source>
</evidence>
<dbReference type="PANTHER" id="PTHR33217:SF7">
    <property type="entry name" value="TRANSPOSASE FOR INSERTION SEQUENCE ELEMENT IS1081"/>
    <property type="match status" value="1"/>
</dbReference>
<evidence type="ECO:0000256" key="2">
    <source>
        <dbReference type="ARBA" id="ARBA00010961"/>
    </source>
</evidence>
<dbReference type="Proteomes" id="UP000192074">
    <property type="component" value="Unassembled WGS sequence"/>
</dbReference>
<dbReference type="GO" id="GO:0004803">
    <property type="term" value="F:transposase activity"/>
    <property type="evidence" value="ECO:0007669"/>
    <property type="project" value="UniProtKB-UniRule"/>
</dbReference>
<organism evidence="8 9">
    <name type="scientific">Agrobacterium tumefaciens str. B6</name>
    <dbReference type="NCBI Taxonomy" id="1183423"/>
    <lineage>
        <taxon>Bacteria</taxon>
        <taxon>Pseudomonadati</taxon>
        <taxon>Pseudomonadota</taxon>
        <taxon>Alphaproteobacteria</taxon>
        <taxon>Hyphomicrobiales</taxon>
        <taxon>Rhizobiaceae</taxon>
        <taxon>Rhizobium/Agrobacterium group</taxon>
        <taxon>Agrobacterium</taxon>
        <taxon>Agrobacterium tumefaciens complex</taxon>
    </lineage>
</organism>
<evidence type="ECO:0000256" key="6">
    <source>
        <dbReference type="RuleBase" id="RU365089"/>
    </source>
</evidence>
<feature type="region of interest" description="Disordered" evidence="7">
    <location>
        <begin position="78"/>
        <end position="135"/>
    </location>
</feature>
<evidence type="ECO:0000313" key="9">
    <source>
        <dbReference type="Proteomes" id="UP000192074"/>
    </source>
</evidence>
<dbReference type="AlphaFoldDB" id="A0A822VBB0"/>
<evidence type="ECO:0000256" key="4">
    <source>
        <dbReference type="ARBA" id="ARBA00023125"/>
    </source>
</evidence>
<dbReference type="Pfam" id="PF00872">
    <property type="entry name" value="Transposase_mut"/>
    <property type="match status" value="1"/>
</dbReference>
<evidence type="ECO:0000256" key="5">
    <source>
        <dbReference type="ARBA" id="ARBA00023172"/>
    </source>
</evidence>
<reference evidence="8 9" key="1">
    <citation type="submission" date="2016-01" db="EMBL/GenBank/DDBJ databases">
        <authorList>
            <person name="Regsiter A."/>
            <person name="william w."/>
        </authorList>
    </citation>
    <scope>NUCLEOTIDE SEQUENCE [LARGE SCALE GENOMIC DNA]</scope>
    <source>
        <strain evidence="8 9">B6</strain>
    </source>
</reference>
<protein>
    <recommendedName>
        <fullName evidence="6">Mutator family transposase</fullName>
    </recommendedName>
</protein>
<keyword evidence="4 6" id="KW-0238">DNA-binding</keyword>
<keyword evidence="3 6" id="KW-0815">Transposition</keyword>
<keyword evidence="6" id="KW-0814">Transposable element</keyword>
<proteinExistence type="inferred from homology"/>
<sequence>MQHRTKLHSTNPLERLNKEVKRRADVVGIFPNEDSIVRLIGAVLLEANDEWQLLSRYMQVEAMAELNPPRRKLHFKLHPEPPDHDGPEPHPKLHQLDGRYHVRDRRAAPTTTHRSVEHPRRDFKKSIRGSTRKAAAENMRPFGQGLMNVNELPRPRMPRIQKLANLGPAGVLSSRCTILDVPIHLLTGRRRIRLTSTLAPMMVAA</sequence>
<name>A0A822VBB0_AGRTU</name>
<keyword evidence="5 6" id="KW-0233">DNA recombination</keyword>
<evidence type="ECO:0000313" key="8">
    <source>
        <dbReference type="EMBL" id="CVI25205.1"/>
    </source>
</evidence>
<feature type="compositionally biased region" description="Basic residues" evidence="7">
    <location>
        <begin position="121"/>
        <end position="131"/>
    </location>
</feature>
<dbReference type="InterPro" id="IPR001207">
    <property type="entry name" value="Transposase_mutator"/>
</dbReference>
<comment type="similarity">
    <text evidence="2 6">Belongs to the transposase mutator family.</text>
</comment>
<evidence type="ECO:0000256" key="3">
    <source>
        <dbReference type="ARBA" id="ARBA00022578"/>
    </source>
</evidence>